<organism evidence="2 3">
    <name type="scientific">Dendrothele bispora (strain CBS 962.96)</name>
    <dbReference type="NCBI Taxonomy" id="1314807"/>
    <lineage>
        <taxon>Eukaryota</taxon>
        <taxon>Fungi</taxon>
        <taxon>Dikarya</taxon>
        <taxon>Basidiomycota</taxon>
        <taxon>Agaricomycotina</taxon>
        <taxon>Agaricomycetes</taxon>
        <taxon>Agaricomycetidae</taxon>
        <taxon>Agaricales</taxon>
        <taxon>Agaricales incertae sedis</taxon>
        <taxon>Dendrothele</taxon>
    </lineage>
</organism>
<feature type="region of interest" description="Disordered" evidence="1">
    <location>
        <begin position="105"/>
        <end position="142"/>
    </location>
</feature>
<feature type="compositionally biased region" description="Low complexity" evidence="1">
    <location>
        <begin position="36"/>
        <end position="45"/>
    </location>
</feature>
<evidence type="ECO:0000256" key="1">
    <source>
        <dbReference type="SAM" id="MobiDB-lite"/>
    </source>
</evidence>
<evidence type="ECO:0000313" key="2">
    <source>
        <dbReference type="EMBL" id="THV00257.1"/>
    </source>
</evidence>
<dbReference type="AlphaFoldDB" id="A0A4S8MCM4"/>
<reference evidence="2 3" key="1">
    <citation type="journal article" date="2019" name="Nat. Ecol. Evol.">
        <title>Megaphylogeny resolves global patterns of mushroom evolution.</title>
        <authorList>
            <person name="Varga T."/>
            <person name="Krizsan K."/>
            <person name="Foldi C."/>
            <person name="Dima B."/>
            <person name="Sanchez-Garcia M."/>
            <person name="Sanchez-Ramirez S."/>
            <person name="Szollosi G.J."/>
            <person name="Szarkandi J.G."/>
            <person name="Papp V."/>
            <person name="Albert L."/>
            <person name="Andreopoulos W."/>
            <person name="Angelini C."/>
            <person name="Antonin V."/>
            <person name="Barry K.W."/>
            <person name="Bougher N.L."/>
            <person name="Buchanan P."/>
            <person name="Buyck B."/>
            <person name="Bense V."/>
            <person name="Catcheside P."/>
            <person name="Chovatia M."/>
            <person name="Cooper J."/>
            <person name="Damon W."/>
            <person name="Desjardin D."/>
            <person name="Finy P."/>
            <person name="Geml J."/>
            <person name="Haridas S."/>
            <person name="Hughes K."/>
            <person name="Justo A."/>
            <person name="Karasinski D."/>
            <person name="Kautmanova I."/>
            <person name="Kiss B."/>
            <person name="Kocsube S."/>
            <person name="Kotiranta H."/>
            <person name="LaButti K.M."/>
            <person name="Lechner B.E."/>
            <person name="Liimatainen K."/>
            <person name="Lipzen A."/>
            <person name="Lukacs Z."/>
            <person name="Mihaltcheva S."/>
            <person name="Morgado L.N."/>
            <person name="Niskanen T."/>
            <person name="Noordeloos M.E."/>
            <person name="Ohm R.A."/>
            <person name="Ortiz-Santana B."/>
            <person name="Ovrebo C."/>
            <person name="Racz N."/>
            <person name="Riley R."/>
            <person name="Savchenko A."/>
            <person name="Shiryaev A."/>
            <person name="Soop K."/>
            <person name="Spirin V."/>
            <person name="Szebenyi C."/>
            <person name="Tomsovsky M."/>
            <person name="Tulloss R.E."/>
            <person name="Uehling J."/>
            <person name="Grigoriev I.V."/>
            <person name="Vagvolgyi C."/>
            <person name="Papp T."/>
            <person name="Martin F.M."/>
            <person name="Miettinen O."/>
            <person name="Hibbett D.S."/>
            <person name="Nagy L.G."/>
        </authorList>
    </citation>
    <scope>NUCLEOTIDE SEQUENCE [LARGE SCALE GENOMIC DNA]</scope>
    <source>
        <strain evidence="2 3">CBS 962.96</strain>
    </source>
</reference>
<evidence type="ECO:0000313" key="3">
    <source>
        <dbReference type="Proteomes" id="UP000297245"/>
    </source>
</evidence>
<name>A0A4S8MCM4_DENBC</name>
<gene>
    <name evidence="2" type="ORF">K435DRAFT_461288</name>
</gene>
<dbReference type="EMBL" id="ML179106">
    <property type="protein sequence ID" value="THV00257.1"/>
    <property type="molecule type" value="Genomic_DNA"/>
</dbReference>
<accession>A0A4S8MCM4</accession>
<protein>
    <submittedName>
        <fullName evidence="2">Uncharacterized protein</fullName>
    </submittedName>
</protein>
<sequence length="195" mass="22140">MKALPFLRIFKRLRRPIVNLKRRKTSTVPDPRSSRKSSPGGSSPSRDAKKSLAKESVSVSHKSPCTHTKKRLHRFSFHASSSSTPSLVSFCAVWRLKIFRTARTSSRTTKQPKDTPPSPDGIHSSEKVATEPTQTQCQPPKKELDEKQMQELNRLRKHYEFLKQQQLHLQESARILLELLHGPGACFISFLEGPC</sequence>
<dbReference type="Proteomes" id="UP000297245">
    <property type="component" value="Unassembled WGS sequence"/>
</dbReference>
<feature type="compositionally biased region" description="Polar residues" evidence="1">
    <location>
        <begin position="57"/>
        <end position="66"/>
    </location>
</feature>
<proteinExistence type="predicted"/>
<feature type="region of interest" description="Disordered" evidence="1">
    <location>
        <begin position="18"/>
        <end position="68"/>
    </location>
</feature>
<keyword evidence="3" id="KW-1185">Reference proteome</keyword>